<dbReference type="OrthoDB" id="5835829at2759"/>
<dbReference type="STRING" id="52670.A0A2I4CI28"/>
<dbReference type="InParanoid" id="A0A2I4CI28"/>
<dbReference type="Pfam" id="PF00201">
    <property type="entry name" value="UDPGT"/>
    <property type="match status" value="2"/>
</dbReference>
<organism evidence="11 12">
    <name type="scientific">Austrofundulus limnaeus</name>
    <name type="common">Annual killifish</name>
    <dbReference type="NCBI Taxonomy" id="52670"/>
    <lineage>
        <taxon>Eukaryota</taxon>
        <taxon>Metazoa</taxon>
        <taxon>Chordata</taxon>
        <taxon>Craniata</taxon>
        <taxon>Vertebrata</taxon>
        <taxon>Euteleostomi</taxon>
        <taxon>Actinopterygii</taxon>
        <taxon>Neopterygii</taxon>
        <taxon>Teleostei</taxon>
        <taxon>Neoteleostei</taxon>
        <taxon>Acanthomorphata</taxon>
        <taxon>Ovalentaria</taxon>
        <taxon>Atherinomorphae</taxon>
        <taxon>Cyprinodontiformes</taxon>
        <taxon>Rivulidae</taxon>
        <taxon>Austrofundulus</taxon>
    </lineage>
</organism>
<keyword evidence="6 9" id="KW-0812">Transmembrane</keyword>
<keyword evidence="7 9" id="KW-1133">Transmembrane helix</keyword>
<dbReference type="SUPFAM" id="SSF53756">
    <property type="entry name" value="UDP-Glycosyltransferase/glycogen phosphorylase"/>
    <property type="match status" value="2"/>
</dbReference>
<evidence type="ECO:0000256" key="7">
    <source>
        <dbReference type="ARBA" id="ARBA00022989"/>
    </source>
</evidence>
<accession>A0A2I4CI28</accession>
<evidence type="ECO:0000256" key="10">
    <source>
        <dbReference type="SAM" id="SignalP"/>
    </source>
</evidence>
<feature type="chain" id="PRO_5014179956" description="glucuronosyltransferase" evidence="10">
    <location>
        <begin position="22"/>
        <end position="1084"/>
    </location>
</feature>
<name>A0A2I4CI28_AUSLI</name>
<evidence type="ECO:0000256" key="9">
    <source>
        <dbReference type="SAM" id="Phobius"/>
    </source>
</evidence>
<evidence type="ECO:0000256" key="8">
    <source>
        <dbReference type="ARBA" id="ARBA00023136"/>
    </source>
</evidence>
<dbReference type="InterPro" id="IPR035595">
    <property type="entry name" value="UDP_glycos_trans_CS"/>
</dbReference>
<dbReference type="GO" id="GO:0015020">
    <property type="term" value="F:glucuronosyltransferase activity"/>
    <property type="evidence" value="ECO:0007669"/>
    <property type="project" value="UniProtKB-EC"/>
</dbReference>
<dbReference type="PANTHER" id="PTHR48043">
    <property type="entry name" value="EG:EG0003.4 PROTEIN-RELATED"/>
    <property type="match status" value="1"/>
</dbReference>
<dbReference type="InterPro" id="IPR050271">
    <property type="entry name" value="UDP-glycosyltransferase"/>
</dbReference>
<evidence type="ECO:0000313" key="11">
    <source>
        <dbReference type="Proteomes" id="UP000192220"/>
    </source>
</evidence>
<feature type="transmembrane region" description="Helical" evidence="9">
    <location>
        <begin position="492"/>
        <end position="515"/>
    </location>
</feature>
<evidence type="ECO:0000256" key="2">
    <source>
        <dbReference type="ARBA" id="ARBA00009995"/>
    </source>
</evidence>
<keyword evidence="11" id="KW-1185">Reference proteome</keyword>
<feature type="transmembrane region" description="Helical" evidence="9">
    <location>
        <begin position="560"/>
        <end position="583"/>
    </location>
</feature>
<dbReference type="GO" id="GO:0016020">
    <property type="term" value="C:membrane"/>
    <property type="evidence" value="ECO:0007669"/>
    <property type="project" value="UniProtKB-SubCell"/>
</dbReference>
<protein>
    <recommendedName>
        <fullName evidence="3">glucuronosyltransferase</fullName>
        <ecNumber evidence="3">2.4.1.17</ecNumber>
    </recommendedName>
</protein>
<dbReference type="Proteomes" id="UP000192220">
    <property type="component" value="Unplaced"/>
</dbReference>
<dbReference type="CDD" id="cd03784">
    <property type="entry name" value="GT1_Gtf-like"/>
    <property type="match status" value="2"/>
</dbReference>
<evidence type="ECO:0000313" key="12">
    <source>
        <dbReference type="RefSeq" id="XP_013879651.1"/>
    </source>
</evidence>
<keyword evidence="8 9" id="KW-0472">Membrane</keyword>
<sequence>MEPRLSVCVLLVLCVTGSVTGGKILVWYTEHSHWINMKPVLETLVDRGHQVTVLVPSSSLFMNSSEPSGFQYEPFNVTISVESMKKHFQEFLHFIIYEMEQLNYIQLYVKFTEILKKNVQVTLTLLDGVVKSETIMKKLKEGNYDLLLADPTHPGSELTADILGIPLIFSLRFTIAHNWERLCGQMPAPPSFVPAAMSKLTDKMNFSQRVFNVLFYALLDILAEQFKWKELDKYYAEVKGTPTSSCELMGKTDIWLMRTYWDFDFPRPFLPNFKFVGGIHGRPAKPLPKDMEEFVQSSGDDGIVIFSLGSMVKNVTTEKANIIASALAQIPQKVLWRYKGKKPDTLGSNTKLYDWIPQNDLLGHPKTRAFITHGGANGVYEAIYHGVPMVGIPVFAEQPDNMMHMKAKGVAANVDFRSLTTEDLRNAINTVVNDKSYKENALRLSRIHHDRPVSPLDEAVFWIEFTMRHKGAKHLRVQAHELTWYQYHSLDVLSFLLTVVLLLIFIFIKTCSFCFQRCFNFFISSLVVSYSRKRTELISTVSLRCSLKRCRQTAIMEPRLSVCVLLVLCVTGSVTGGKILVWYSEASHWINMKPVLETLVDRGHQVTVLVPSSSLFMNSSEPSRFQYEPFNVSVSLEFIEQLIDEFLHFSIYEMDYMNIFQIHSRWMHLLKTTTNFTLTILDGVISSKTIMKKLKEGNYDLLLADPIFAGSDLTAEILGIPLVFSLRFSVANNWERLCGQLPAPPSFVPACVSKLTDKMNFSQRVFNLVFYALQDILFDYSMWKYIDNYYSEFRGTPTSACKMMGNADIWLMRSYWDFDFPRPFLPNFKFVGGIHCRPAKPLPKDVEKFVQSSGDDGIVIFSLGSMVKNMTTEKANMIASALAQIPQKVLWRYSGKKPETLGSNTKLYKWIPQNDLLGHPKTRAFITHGGANGVFEAIYHGVPMVGIPTFADQPDNMAHIKAKGAAAVVSLNFMTAEDLRDAINTVINDKSYKENAVRLSRIHHDRPMSPLDEAVFWIEFTMRHKGAKHLRVQAHELTWYQYHSLDVLSFLLTVVLLLIFIFIKTCSFCFQRCCGRKKTKRKAE</sequence>
<keyword evidence="10" id="KW-0732">Signal</keyword>
<keyword evidence="4" id="KW-0328">Glycosyltransferase</keyword>
<feature type="signal peptide" evidence="10">
    <location>
        <begin position="1"/>
        <end position="21"/>
    </location>
</feature>
<proteinExistence type="inferred from homology"/>
<comment type="similarity">
    <text evidence="2">Belongs to the UDP-glycosyltransferase family.</text>
</comment>
<dbReference type="PROSITE" id="PS00375">
    <property type="entry name" value="UDPGT"/>
    <property type="match status" value="2"/>
</dbReference>
<evidence type="ECO:0000256" key="3">
    <source>
        <dbReference type="ARBA" id="ARBA00012544"/>
    </source>
</evidence>
<dbReference type="Gene3D" id="3.40.50.2000">
    <property type="entry name" value="Glycogen Phosphorylase B"/>
    <property type="match status" value="4"/>
</dbReference>
<gene>
    <name evidence="12" type="primary">LOC106528914</name>
</gene>
<dbReference type="KEGG" id="alim:106528914"/>
<dbReference type="AlphaFoldDB" id="A0A2I4CI28"/>
<evidence type="ECO:0000256" key="4">
    <source>
        <dbReference type="ARBA" id="ARBA00022676"/>
    </source>
</evidence>
<feature type="transmembrane region" description="Helical" evidence="9">
    <location>
        <begin position="1047"/>
        <end position="1070"/>
    </location>
</feature>
<evidence type="ECO:0000256" key="1">
    <source>
        <dbReference type="ARBA" id="ARBA00004370"/>
    </source>
</evidence>
<evidence type="ECO:0000256" key="5">
    <source>
        <dbReference type="ARBA" id="ARBA00022679"/>
    </source>
</evidence>
<dbReference type="FunFam" id="3.40.50.2000:FF:000001">
    <property type="entry name" value="UDP-glucuronosyltransferase"/>
    <property type="match status" value="2"/>
</dbReference>
<dbReference type="PANTHER" id="PTHR48043:SF140">
    <property type="entry name" value="UDP-GLUCURONOSYLTRANSFERASE 2A1"/>
    <property type="match status" value="1"/>
</dbReference>
<reference evidence="12" key="1">
    <citation type="submission" date="2025-08" db="UniProtKB">
        <authorList>
            <consortium name="RefSeq"/>
        </authorList>
    </citation>
    <scope>IDENTIFICATION</scope>
</reference>
<dbReference type="RefSeq" id="XP_013879651.1">
    <property type="nucleotide sequence ID" value="XM_014024197.1"/>
</dbReference>
<dbReference type="GeneID" id="106528914"/>
<evidence type="ECO:0000256" key="6">
    <source>
        <dbReference type="ARBA" id="ARBA00022692"/>
    </source>
</evidence>
<dbReference type="FunFam" id="3.40.50.2000:FF:000081">
    <property type="entry name" value="UDP-glucuronosyltransferase 2A2"/>
    <property type="match status" value="2"/>
</dbReference>
<comment type="subcellular location">
    <subcellularLocation>
        <location evidence="1">Membrane</location>
    </subcellularLocation>
</comment>
<dbReference type="InterPro" id="IPR002213">
    <property type="entry name" value="UDP_glucos_trans"/>
</dbReference>
<keyword evidence="5" id="KW-0808">Transferase</keyword>
<dbReference type="EC" id="2.4.1.17" evidence="3"/>